<protein>
    <submittedName>
        <fullName evidence="3">Uncharacterized protein</fullName>
    </submittedName>
</protein>
<dbReference type="EMBL" id="JH159154">
    <property type="protein sequence ID" value="EGZ18680.1"/>
    <property type="molecule type" value="Genomic_DNA"/>
</dbReference>
<sequence>MPRGVPRRDGDNEGSPAEGKMRQRFGRDEDYLLAVQVKEDTPFKARHGAIGETWDGVAERLNQHPDFHMRPIKGTTAKTRFDTLVLRHRLWQQSAETEGAEELDSPYRLLMSELVKEIDEHPRTNARHGSDEAADNGELRGERKVEAPEPRTSSRLGKRRASSEAVEPESERREVYVLPRPRSEPEQLQPDDAHLAETTAERTEVVGLQHAPTPSSAPAFASVAAPPPAGQKPVTGDLVTAQQAMAELLKMQHAFAARPSEVRVIELEKMNEARLREEEEKTKQRGLELQIEIQRTKRRQLELEFEREERQKDREEQAKLIASLVQRLEPKKD</sequence>
<dbReference type="PANTHER" id="PTHR37558:SF1">
    <property type="entry name" value="HTH CENPB-TYPE DOMAIN-CONTAINING PROTEIN"/>
    <property type="match status" value="1"/>
</dbReference>
<name>G4ZHM5_PHYSP</name>
<feature type="compositionally biased region" description="Basic and acidic residues" evidence="2">
    <location>
        <begin position="120"/>
        <end position="149"/>
    </location>
</feature>
<accession>G4ZHM5</accession>
<gene>
    <name evidence="3" type="ORF">PHYSODRAFT_501931</name>
</gene>
<dbReference type="PANTHER" id="PTHR37558">
    <property type="entry name" value="HTH CENPB-TYPE DOMAIN-CONTAINING PROTEIN"/>
    <property type="match status" value="1"/>
</dbReference>
<dbReference type="RefSeq" id="XP_009527738.1">
    <property type="nucleotide sequence ID" value="XM_009529443.1"/>
</dbReference>
<evidence type="ECO:0000256" key="2">
    <source>
        <dbReference type="SAM" id="MobiDB-lite"/>
    </source>
</evidence>
<evidence type="ECO:0000313" key="4">
    <source>
        <dbReference type="Proteomes" id="UP000002640"/>
    </source>
</evidence>
<feature type="coiled-coil region" evidence="1">
    <location>
        <begin position="284"/>
        <end position="318"/>
    </location>
</feature>
<feature type="compositionally biased region" description="Basic and acidic residues" evidence="2">
    <location>
        <begin position="169"/>
        <end position="204"/>
    </location>
</feature>
<reference evidence="3 4" key="1">
    <citation type="journal article" date="2006" name="Science">
        <title>Phytophthora genome sequences uncover evolutionary origins and mechanisms of pathogenesis.</title>
        <authorList>
            <person name="Tyler B.M."/>
            <person name="Tripathy S."/>
            <person name="Zhang X."/>
            <person name="Dehal P."/>
            <person name="Jiang R.H."/>
            <person name="Aerts A."/>
            <person name="Arredondo F.D."/>
            <person name="Baxter L."/>
            <person name="Bensasson D."/>
            <person name="Beynon J.L."/>
            <person name="Chapman J."/>
            <person name="Damasceno C.M."/>
            <person name="Dorrance A.E."/>
            <person name="Dou D."/>
            <person name="Dickerman A.W."/>
            <person name="Dubchak I.L."/>
            <person name="Garbelotto M."/>
            <person name="Gijzen M."/>
            <person name="Gordon S.G."/>
            <person name="Govers F."/>
            <person name="Grunwald N.J."/>
            <person name="Huang W."/>
            <person name="Ivors K.L."/>
            <person name="Jones R.W."/>
            <person name="Kamoun S."/>
            <person name="Krampis K."/>
            <person name="Lamour K.H."/>
            <person name="Lee M.K."/>
            <person name="McDonald W.H."/>
            <person name="Medina M."/>
            <person name="Meijer H.J."/>
            <person name="Nordberg E.K."/>
            <person name="Maclean D.J."/>
            <person name="Ospina-Giraldo M.D."/>
            <person name="Morris P.F."/>
            <person name="Phuntumart V."/>
            <person name="Putnam N.H."/>
            <person name="Rash S."/>
            <person name="Rose J.K."/>
            <person name="Sakihama Y."/>
            <person name="Salamov A.A."/>
            <person name="Savidor A."/>
            <person name="Scheuring C.F."/>
            <person name="Smith B.M."/>
            <person name="Sobral B.W."/>
            <person name="Terry A."/>
            <person name="Torto-Alalibo T.A."/>
            <person name="Win J."/>
            <person name="Xu Z."/>
            <person name="Zhang H."/>
            <person name="Grigoriev I.V."/>
            <person name="Rokhsar D.S."/>
            <person name="Boore J.L."/>
        </authorList>
    </citation>
    <scope>NUCLEOTIDE SEQUENCE [LARGE SCALE GENOMIC DNA]</scope>
    <source>
        <strain evidence="3 4">P6497</strain>
    </source>
</reference>
<proteinExistence type="predicted"/>
<dbReference type="Proteomes" id="UP000002640">
    <property type="component" value="Unassembled WGS sequence"/>
</dbReference>
<evidence type="ECO:0000313" key="3">
    <source>
        <dbReference type="EMBL" id="EGZ18680.1"/>
    </source>
</evidence>
<dbReference type="OMA" id="NQHPDFH"/>
<dbReference type="SMR" id="G4ZHM5"/>
<feature type="compositionally biased region" description="Low complexity" evidence="2">
    <location>
        <begin position="211"/>
        <end position="224"/>
    </location>
</feature>
<dbReference type="GeneID" id="20658040"/>
<keyword evidence="4" id="KW-1185">Reference proteome</keyword>
<organism evidence="3 4">
    <name type="scientific">Phytophthora sojae (strain P6497)</name>
    <name type="common">Soybean stem and root rot agent</name>
    <name type="synonym">Phytophthora megasperma f. sp. glycines</name>
    <dbReference type="NCBI Taxonomy" id="1094619"/>
    <lineage>
        <taxon>Eukaryota</taxon>
        <taxon>Sar</taxon>
        <taxon>Stramenopiles</taxon>
        <taxon>Oomycota</taxon>
        <taxon>Peronosporomycetes</taxon>
        <taxon>Peronosporales</taxon>
        <taxon>Peronosporaceae</taxon>
        <taxon>Phytophthora</taxon>
    </lineage>
</organism>
<dbReference type="AlphaFoldDB" id="G4ZHM5"/>
<dbReference type="KEGG" id="psoj:PHYSODRAFT_501931"/>
<feature type="region of interest" description="Disordered" evidence="2">
    <location>
        <begin position="1"/>
        <end position="25"/>
    </location>
</feature>
<evidence type="ECO:0000256" key="1">
    <source>
        <dbReference type="SAM" id="Coils"/>
    </source>
</evidence>
<feature type="region of interest" description="Disordered" evidence="2">
    <location>
        <begin position="120"/>
        <end position="235"/>
    </location>
</feature>
<keyword evidence="1" id="KW-0175">Coiled coil</keyword>
<dbReference type="InParanoid" id="G4ZHM5"/>
<feature type="compositionally biased region" description="Basic and acidic residues" evidence="2">
    <location>
        <begin position="1"/>
        <end position="11"/>
    </location>
</feature>